<keyword evidence="2" id="KW-1185">Reference proteome</keyword>
<dbReference type="EMBL" id="FLYE01000045">
    <property type="protein sequence ID" value="SCA57625.1"/>
    <property type="molecule type" value="Genomic_DNA"/>
</dbReference>
<name>A0A1C3RK30_9PROT</name>
<proteinExistence type="predicted"/>
<accession>A0A1C3RK30</accession>
<sequence>MKGPNKTYIVQLPKDADFKEIRTQTYFKGGVLQIAHQKNSQAGYRAYKLTAPEDVLLWFKDKYEKGS</sequence>
<protein>
    <submittedName>
        <fullName evidence="1">Uncharacterized protein</fullName>
    </submittedName>
</protein>
<organism evidence="1 2">
    <name type="scientific">Candidatus Terasakiella magnetica</name>
    <dbReference type="NCBI Taxonomy" id="1867952"/>
    <lineage>
        <taxon>Bacteria</taxon>
        <taxon>Pseudomonadati</taxon>
        <taxon>Pseudomonadota</taxon>
        <taxon>Alphaproteobacteria</taxon>
        <taxon>Rhodospirillales</taxon>
        <taxon>Terasakiellaceae</taxon>
        <taxon>Terasakiella</taxon>
    </lineage>
</organism>
<reference evidence="1 2" key="1">
    <citation type="submission" date="2016-07" db="EMBL/GenBank/DDBJ databases">
        <authorList>
            <person name="Lefevre C.T."/>
        </authorList>
    </citation>
    <scope>NUCLEOTIDE SEQUENCE [LARGE SCALE GENOMIC DNA]</scope>
    <source>
        <strain evidence="1">PR1</strain>
    </source>
</reference>
<dbReference type="Proteomes" id="UP000231658">
    <property type="component" value="Unassembled WGS sequence"/>
</dbReference>
<evidence type="ECO:0000313" key="2">
    <source>
        <dbReference type="Proteomes" id="UP000231658"/>
    </source>
</evidence>
<gene>
    <name evidence="1" type="ORF">MTBPR1_60138</name>
</gene>
<dbReference type="RefSeq" id="WP_069189641.1">
    <property type="nucleotide sequence ID" value="NZ_FLYE01000045.1"/>
</dbReference>
<dbReference type="AlphaFoldDB" id="A0A1C3RK30"/>
<evidence type="ECO:0000313" key="1">
    <source>
        <dbReference type="EMBL" id="SCA57625.1"/>
    </source>
</evidence>